<accession>A0A1Z4JSK2</accession>
<dbReference type="InterPro" id="IPR011701">
    <property type="entry name" value="MFS"/>
</dbReference>
<dbReference type="EMBL" id="AP018205">
    <property type="protein sequence ID" value="BAY59702.1"/>
    <property type="molecule type" value="Genomic_DNA"/>
</dbReference>
<keyword evidence="3" id="KW-1003">Cell membrane</keyword>
<feature type="transmembrane region" description="Helical" evidence="7">
    <location>
        <begin position="394"/>
        <end position="414"/>
    </location>
</feature>
<dbReference type="InterPro" id="IPR036259">
    <property type="entry name" value="MFS_trans_sf"/>
</dbReference>
<dbReference type="GO" id="GO:0005886">
    <property type="term" value="C:plasma membrane"/>
    <property type="evidence" value="ECO:0007669"/>
    <property type="project" value="UniProtKB-SubCell"/>
</dbReference>
<dbReference type="GO" id="GO:0022857">
    <property type="term" value="F:transmembrane transporter activity"/>
    <property type="evidence" value="ECO:0007669"/>
    <property type="project" value="InterPro"/>
</dbReference>
<protein>
    <recommendedName>
        <fullName evidence="10">Major facilitator transporter</fullName>
    </recommendedName>
</protein>
<keyword evidence="5 7" id="KW-1133">Transmembrane helix</keyword>
<dbReference type="CDD" id="cd06173">
    <property type="entry name" value="MFS_MefA_like"/>
    <property type="match status" value="1"/>
</dbReference>
<reference evidence="8 9" key="1">
    <citation type="submission" date="2017-06" db="EMBL/GenBank/DDBJ databases">
        <title>Genome sequencing of cyanobaciteial culture collection at National Institute for Environmental Studies (NIES).</title>
        <authorList>
            <person name="Hirose Y."/>
            <person name="Shimura Y."/>
            <person name="Fujisawa T."/>
            <person name="Nakamura Y."/>
            <person name="Kawachi M."/>
        </authorList>
    </citation>
    <scope>NUCLEOTIDE SEQUENCE [LARGE SCALE GENOMIC DNA]</scope>
    <source>
        <strain evidence="8 9">NIES-2135</strain>
        <plasmid evidence="9">Plasmid Plasmid2 dna</plasmid>
    </source>
</reference>
<feature type="transmembrane region" description="Helical" evidence="7">
    <location>
        <begin position="204"/>
        <end position="229"/>
    </location>
</feature>
<evidence type="ECO:0000313" key="9">
    <source>
        <dbReference type="Proteomes" id="UP000217895"/>
    </source>
</evidence>
<sequence length="435" mass="46565">MRTFVIVWSGQLVSAIGSYMTHFAITLWAWQLTGQATALTLIIFSSQVASLVVTPFAGVIVDRYDRKKLMMLSDAVAALSTVAILSLYLTGHLQVWHFYVTSAINGVFSDLQEIAYSASIPMMVSKQDYTRASSMGSVLHYSSNIFAPALAGILYYSIGLLGILLIDLLTFCIAILTVFRVHIPQPVASRPSLQSQTTLLQEMLVGFRYVFAQPGLFALLVAALLFWFAHDIGASLYSAMVLARSNNNASVLASLSAIAGVSGVIGAIIMSTLGGPKRKIHGFLLGMVGAGISKAIFGLGQSPLLWFPSQFCSSLNFPLLGSSNDAIWLAKVSPERQGRVVATRSLLLLVVSTIAALMAGPLADRIFEPAMMPEGWLAGIFGSIFGTGSGAGMALLYVISSIGLVLVGAIGYWIPTLRDMETTVCDHDVEPYSSK</sequence>
<evidence type="ECO:0000256" key="7">
    <source>
        <dbReference type="SAM" id="Phobius"/>
    </source>
</evidence>
<organism evidence="8 9">
    <name type="scientific">Leptolyngbya boryana NIES-2135</name>
    <dbReference type="NCBI Taxonomy" id="1973484"/>
    <lineage>
        <taxon>Bacteria</taxon>
        <taxon>Bacillati</taxon>
        <taxon>Cyanobacteriota</taxon>
        <taxon>Cyanophyceae</taxon>
        <taxon>Leptolyngbyales</taxon>
        <taxon>Leptolyngbyaceae</taxon>
        <taxon>Leptolyngbya group</taxon>
        <taxon>Leptolyngbya</taxon>
    </lineage>
</organism>
<name>A0A1Z4JSK2_LEPBY</name>
<keyword evidence="2" id="KW-0813">Transport</keyword>
<feature type="transmembrane region" description="Helical" evidence="7">
    <location>
        <begin position="36"/>
        <end position="57"/>
    </location>
</feature>
<evidence type="ECO:0000313" key="8">
    <source>
        <dbReference type="EMBL" id="BAY59702.1"/>
    </source>
</evidence>
<keyword evidence="4 7" id="KW-0812">Transmembrane</keyword>
<evidence type="ECO:0000256" key="1">
    <source>
        <dbReference type="ARBA" id="ARBA00004651"/>
    </source>
</evidence>
<evidence type="ECO:0000256" key="4">
    <source>
        <dbReference type="ARBA" id="ARBA00022692"/>
    </source>
</evidence>
<evidence type="ECO:0008006" key="10">
    <source>
        <dbReference type="Google" id="ProtNLM"/>
    </source>
</evidence>
<evidence type="ECO:0000256" key="5">
    <source>
        <dbReference type="ARBA" id="ARBA00022989"/>
    </source>
</evidence>
<dbReference type="AlphaFoldDB" id="A0A1Z4JSK2"/>
<dbReference type="Gene3D" id="1.20.1250.20">
    <property type="entry name" value="MFS general substrate transporter like domains"/>
    <property type="match status" value="1"/>
</dbReference>
<keyword evidence="9" id="KW-1185">Reference proteome</keyword>
<dbReference type="Pfam" id="PF07690">
    <property type="entry name" value="MFS_1"/>
    <property type="match status" value="1"/>
</dbReference>
<feature type="transmembrane region" description="Helical" evidence="7">
    <location>
        <begin position="12"/>
        <end position="30"/>
    </location>
</feature>
<feature type="transmembrane region" description="Helical" evidence="7">
    <location>
        <begin position="69"/>
        <end position="90"/>
    </location>
</feature>
<gene>
    <name evidence="8" type="ORF">NIES2135_65790</name>
</gene>
<evidence type="ECO:0000256" key="2">
    <source>
        <dbReference type="ARBA" id="ARBA00022448"/>
    </source>
</evidence>
<evidence type="ECO:0000256" key="6">
    <source>
        <dbReference type="ARBA" id="ARBA00023136"/>
    </source>
</evidence>
<dbReference type="PANTHER" id="PTHR43266:SF2">
    <property type="entry name" value="MAJOR FACILITATOR SUPERFAMILY (MFS) PROFILE DOMAIN-CONTAINING PROTEIN"/>
    <property type="match status" value="1"/>
</dbReference>
<keyword evidence="8" id="KW-0614">Plasmid</keyword>
<dbReference type="SUPFAM" id="SSF103473">
    <property type="entry name" value="MFS general substrate transporter"/>
    <property type="match status" value="1"/>
</dbReference>
<keyword evidence="6 7" id="KW-0472">Membrane</keyword>
<feature type="transmembrane region" description="Helical" evidence="7">
    <location>
        <begin position="164"/>
        <end position="183"/>
    </location>
</feature>
<dbReference type="PANTHER" id="PTHR43266">
    <property type="entry name" value="MACROLIDE-EFFLUX PROTEIN"/>
    <property type="match status" value="1"/>
</dbReference>
<proteinExistence type="predicted"/>
<geneLocation type="plasmid" evidence="8">
    <name>plasmid2</name>
</geneLocation>
<feature type="transmembrane region" description="Helical" evidence="7">
    <location>
        <begin position="249"/>
        <end position="270"/>
    </location>
</feature>
<comment type="subcellular location">
    <subcellularLocation>
        <location evidence="1">Cell membrane</location>
        <topology evidence="1">Multi-pass membrane protein</topology>
    </subcellularLocation>
</comment>
<dbReference type="Proteomes" id="UP000217895">
    <property type="component" value="Plasmid Plasmid2 dna"/>
</dbReference>
<evidence type="ECO:0000256" key="3">
    <source>
        <dbReference type="ARBA" id="ARBA00022475"/>
    </source>
</evidence>
<feature type="transmembrane region" description="Helical" evidence="7">
    <location>
        <begin position="341"/>
        <end position="363"/>
    </location>
</feature>